<dbReference type="SUPFAM" id="SSF52172">
    <property type="entry name" value="CheY-like"/>
    <property type="match status" value="1"/>
</dbReference>
<dbReference type="InterPro" id="IPR001789">
    <property type="entry name" value="Sig_transdc_resp-reg_receiver"/>
</dbReference>
<feature type="modified residue" description="4-aspartylphosphate" evidence="1">
    <location>
        <position position="453"/>
    </location>
</feature>
<evidence type="ECO:0000259" key="3">
    <source>
        <dbReference type="PROSITE" id="PS50109"/>
    </source>
</evidence>
<dbReference type="InterPro" id="IPR011006">
    <property type="entry name" value="CheY-like_superfamily"/>
</dbReference>
<evidence type="ECO:0000259" key="4">
    <source>
        <dbReference type="PROSITE" id="PS50110"/>
    </source>
</evidence>
<dbReference type="GO" id="GO:0000155">
    <property type="term" value="F:phosphorelay sensor kinase activity"/>
    <property type="evidence" value="ECO:0007669"/>
    <property type="project" value="InterPro"/>
</dbReference>
<dbReference type="InterPro" id="IPR003594">
    <property type="entry name" value="HATPase_dom"/>
</dbReference>
<evidence type="ECO:0000313" key="6">
    <source>
        <dbReference type="Proteomes" id="UP000181897"/>
    </source>
</evidence>
<dbReference type="AlphaFoldDB" id="A0A1J0WE32"/>
<dbReference type="KEGG" id="suam:BOO69_02665"/>
<protein>
    <recommendedName>
        <fullName evidence="7">Response regulator</fullName>
    </recommendedName>
</protein>
<name>A0A1J0WE32_9RHOB</name>
<organism evidence="5 6">
    <name type="scientific">Sulfitobacter alexandrii</name>
    <dbReference type="NCBI Taxonomy" id="1917485"/>
    <lineage>
        <taxon>Bacteria</taxon>
        <taxon>Pseudomonadati</taxon>
        <taxon>Pseudomonadota</taxon>
        <taxon>Alphaproteobacteria</taxon>
        <taxon>Rhodobacterales</taxon>
        <taxon>Roseobacteraceae</taxon>
        <taxon>Sulfitobacter</taxon>
    </lineage>
</organism>
<dbReference type="Gene3D" id="3.40.50.2300">
    <property type="match status" value="1"/>
</dbReference>
<dbReference type="SUPFAM" id="SSF47384">
    <property type="entry name" value="Homodimeric domain of signal transducing histidine kinase"/>
    <property type="match status" value="1"/>
</dbReference>
<evidence type="ECO:0000256" key="2">
    <source>
        <dbReference type="SAM" id="Coils"/>
    </source>
</evidence>
<keyword evidence="2" id="KW-0175">Coiled coil</keyword>
<dbReference type="Proteomes" id="UP000181897">
    <property type="component" value="Chromosome"/>
</dbReference>
<dbReference type="InterPro" id="IPR036097">
    <property type="entry name" value="HisK_dim/P_sf"/>
</dbReference>
<dbReference type="Pfam" id="PF02518">
    <property type="entry name" value="HATPase_c"/>
    <property type="match status" value="1"/>
</dbReference>
<dbReference type="EMBL" id="CP018076">
    <property type="protein sequence ID" value="APE42440.1"/>
    <property type="molecule type" value="Genomic_DNA"/>
</dbReference>
<dbReference type="Gene3D" id="1.10.287.130">
    <property type="match status" value="1"/>
</dbReference>
<dbReference type="CDD" id="cd17546">
    <property type="entry name" value="REC_hyHK_CKI1_RcsC-like"/>
    <property type="match status" value="1"/>
</dbReference>
<dbReference type="Pfam" id="PF00072">
    <property type="entry name" value="Response_reg"/>
    <property type="match status" value="1"/>
</dbReference>
<proteinExistence type="predicted"/>
<dbReference type="GO" id="GO:0005524">
    <property type="term" value="F:ATP binding"/>
    <property type="evidence" value="ECO:0007669"/>
    <property type="project" value="UniProtKB-KW"/>
</dbReference>
<dbReference type="InterPro" id="IPR005467">
    <property type="entry name" value="His_kinase_dom"/>
</dbReference>
<evidence type="ECO:0000256" key="1">
    <source>
        <dbReference type="PROSITE-ProRule" id="PRU00169"/>
    </source>
</evidence>
<evidence type="ECO:0008006" key="7">
    <source>
        <dbReference type="Google" id="ProtNLM"/>
    </source>
</evidence>
<keyword evidence="1" id="KW-0597">Phosphoprotein</keyword>
<dbReference type="Gene3D" id="3.30.565.10">
    <property type="entry name" value="Histidine kinase-like ATPase, C-terminal domain"/>
    <property type="match status" value="1"/>
</dbReference>
<dbReference type="SMART" id="SM00448">
    <property type="entry name" value="REC"/>
    <property type="match status" value="1"/>
</dbReference>
<feature type="domain" description="Histidine kinase" evidence="3">
    <location>
        <begin position="132"/>
        <end position="374"/>
    </location>
</feature>
<keyword evidence="6" id="KW-1185">Reference proteome</keyword>
<dbReference type="InterPro" id="IPR036890">
    <property type="entry name" value="HATPase_C_sf"/>
</dbReference>
<feature type="domain" description="Response regulatory" evidence="4">
    <location>
        <begin position="400"/>
        <end position="524"/>
    </location>
</feature>
<feature type="coiled-coil region" evidence="2">
    <location>
        <begin position="631"/>
        <end position="658"/>
    </location>
</feature>
<dbReference type="SUPFAM" id="SSF55874">
    <property type="entry name" value="ATPase domain of HSP90 chaperone/DNA topoisomerase II/histidine kinase"/>
    <property type="match status" value="1"/>
</dbReference>
<gene>
    <name evidence="5" type="ORF">BOO69_02665</name>
</gene>
<dbReference type="SMART" id="SM00387">
    <property type="entry name" value="HATPase_c"/>
    <property type="match status" value="1"/>
</dbReference>
<evidence type="ECO:0000313" key="5">
    <source>
        <dbReference type="EMBL" id="APE42440.1"/>
    </source>
</evidence>
<sequence length="663" mass="71252">MENGMPNESEPAFDAARVRPTLQAIARLISTDRRIVVLATEKAEILLSNKPAAQLELDASALQTAFNWPTLCTRARRSGSVAVSVTFRDKRLEGELVHLPLGNAAAFLLRLVETDQEAVLLQNRARAATLLRVSHDLKTPIQSVLASAEALFDSRANCAGRTNPDTARVEKSARMALTHIDKVIRVIRGELTSTDLQADEDFDLAEESRNILDMIEPIVQARRATVTMKIEPEAAIDLHGPVHIVRALLQNMFDNASKHGGETIDIRVACAPEPTTSKDGRKERLITIEVADQGGGLPAAQKARLLGSGADGTRDARTTGAIADRTTAGLSVLSHAIGQLGGNIEVFDRIAEGGPPKNNPVIGTILRATFSLPQTSTYAPPNTKEHPPAATDNGLLQDIGVLVVEDSPSSRDWLVRCLSTAGARVDGVENGFKALEILKQPQAVEQINVLLTDITLPSMSGVELMQRINTERSRKSMAWHGRILGLTAHTDTRLEKTCLALGMSRLLEKPIRTAELCRAVKNAAQGKTDTGAAKAIRLKQRSERATATLGHPLAQKVVAELIGQLGKKAALGFMIRAHAEAQTVIDKVTQDSQYPDCKRLLHSATGSSGLTGLALLESSLRQIEIALDGPVANLNAIIAEANQALHVTEEAISRIESEAGEGR</sequence>
<accession>A0A1J0WE32</accession>
<dbReference type="PROSITE" id="PS50110">
    <property type="entry name" value="RESPONSE_REGULATORY"/>
    <property type="match status" value="1"/>
</dbReference>
<dbReference type="PROSITE" id="PS50109">
    <property type="entry name" value="HIS_KIN"/>
    <property type="match status" value="1"/>
</dbReference>
<reference evidence="5 6" key="1">
    <citation type="submission" date="2016-11" db="EMBL/GenBank/DDBJ databases">
        <title>Complete genome sequence of Sulfitobacter sp. AM1-D1, a toxic bacteria associated with marine dinoflagellate Alexandrium minutum in East China Sea.</title>
        <authorList>
            <person name="Yang Q."/>
            <person name="Zhang X."/>
            <person name="Tian X."/>
        </authorList>
    </citation>
    <scope>NUCLEOTIDE SEQUENCE [LARGE SCALE GENOMIC DNA]</scope>
    <source>
        <strain evidence="5 6">AM1-D1</strain>
    </source>
</reference>
<dbReference type="GO" id="GO:0051740">
    <property type="term" value="F:ethylene binding"/>
    <property type="evidence" value="ECO:0007669"/>
    <property type="project" value="TreeGrafter"/>
</dbReference>
<dbReference type="GO" id="GO:0038199">
    <property type="term" value="F:ethylene receptor activity"/>
    <property type="evidence" value="ECO:0007669"/>
    <property type="project" value="TreeGrafter"/>
</dbReference>
<dbReference type="GO" id="GO:0046872">
    <property type="term" value="F:metal ion binding"/>
    <property type="evidence" value="ECO:0007669"/>
    <property type="project" value="UniProtKB-KW"/>
</dbReference>
<dbReference type="PANTHER" id="PTHR24423">
    <property type="entry name" value="TWO-COMPONENT SENSOR HISTIDINE KINASE"/>
    <property type="match status" value="1"/>
</dbReference>
<dbReference type="STRING" id="1917485.BOO69_02665"/>
<dbReference type="PANTHER" id="PTHR24423:SF633">
    <property type="entry name" value="ETHYLENE RECEPTOR 2"/>
    <property type="match status" value="1"/>
</dbReference>